<organism evidence="2 3">
    <name type="scientific">Austropuccinia psidii MF-1</name>
    <dbReference type="NCBI Taxonomy" id="1389203"/>
    <lineage>
        <taxon>Eukaryota</taxon>
        <taxon>Fungi</taxon>
        <taxon>Dikarya</taxon>
        <taxon>Basidiomycota</taxon>
        <taxon>Pucciniomycotina</taxon>
        <taxon>Pucciniomycetes</taxon>
        <taxon>Pucciniales</taxon>
        <taxon>Sphaerophragmiaceae</taxon>
        <taxon>Austropuccinia</taxon>
    </lineage>
</organism>
<feature type="compositionally biased region" description="Basic and acidic residues" evidence="1">
    <location>
        <begin position="53"/>
        <end position="62"/>
    </location>
</feature>
<sequence>FADNLTEDNQTTAERLVEETYPSSPTPIVNKKKKDKKLVFPGPTIQDSEDEDGLRRRVDPSKGKIKGKIPSGTESTQGSAISKRQVTEMPILSQPELKLSMSNYKRYKLHSEGSNRHLYEQVQTVLHSVQGQGLGNVARNPPRSDELLKHPEEIPQRGGIVRYSNGWTPL</sequence>
<feature type="compositionally biased region" description="Polar residues" evidence="1">
    <location>
        <begin position="73"/>
        <end position="84"/>
    </location>
</feature>
<name>A0A9Q3L664_9BASI</name>
<evidence type="ECO:0000256" key="1">
    <source>
        <dbReference type="SAM" id="MobiDB-lite"/>
    </source>
</evidence>
<gene>
    <name evidence="2" type="ORF">O181_133082</name>
</gene>
<accession>A0A9Q3L664</accession>
<keyword evidence="3" id="KW-1185">Reference proteome</keyword>
<reference evidence="2" key="1">
    <citation type="submission" date="2021-03" db="EMBL/GenBank/DDBJ databases">
        <title>Draft genome sequence of rust myrtle Austropuccinia psidii MF-1, a brazilian biotype.</title>
        <authorList>
            <person name="Quecine M.C."/>
            <person name="Pachon D.M.R."/>
            <person name="Bonatelli M.L."/>
            <person name="Correr F.H."/>
            <person name="Franceschini L.M."/>
            <person name="Leite T.F."/>
            <person name="Margarido G.R.A."/>
            <person name="Almeida C.A."/>
            <person name="Ferrarezi J.A."/>
            <person name="Labate C.A."/>
        </authorList>
    </citation>
    <scope>NUCLEOTIDE SEQUENCE</scope>
    <source>
        <strain evidence="2">MF-1</strain>
    </source>
</reference>
<dbReference type="EMBL" id="AVOT02154026">
    <property type="protein sequence ID" value="MBW0593367.1"/>
    <property type="molecule type" value="Genomic_DNA"/>
</dbReference>
<dbReference type="Proteomes" id="UP000765509">
    <property type="component" value="Unassembled WGS sequence"/>
</dbReference>
<feature type="non-terminal residue" evidence="2">
    <location>
        <position position="1"/>
    </location>
</feature>
<proteinExistence type="predicted"/>
<evidence type="ECO:0000313" key="3">
    <source>
        <dbReference type="Proteomes" id="UP000765509"/>
    </source>
</evidence>
<protein>
    <submittedName>
        <fullName evidence="2">Uncharacterized protein</fullName>
    </submittedName>
</protein>
<evidence type="ECO:0000313" key="2">
    <source>
        <dbReference type="EMBL" id="MBW0593367.1"/>
    </source>
</evidence>
<comment type="caution">
    <text evidence="2">The sequence shown here is derived from an EMBL/GenBank/DDBJ whole genome shotgun (WGS) entry which is preliminary data.</text>
</comment>
<feature type="region of interest" description="Disordered" evidence="1">
    <location>
        <begin position="1"/>
        <end position="94"/>
    </location>
</feature>
<dbReference type="AlphaFoldDB" id="A0A9Q3L664"/>